<accession>A0ABM5PPU9</accession>
<dbReference type="SUPFAM" id="SSF54631">
    <property type="entry name" value="CBS-domain pair"/>
    <property type="match status" value="1"/>
</dbReference>
<evidence type="ECO:0000313" key="5">
    <source>
        <dbReference type="Proteomes" id="UP000019226"/>
    </source>
</evidence>
<keyword evidence="5" id="KW-1185">Reference proteome</keyword>
<dbReference type="PROSITE" id="PS51371">
    <property type="entry name" value="CBS"/>
    <property type="match status" value="1"/>
</dbReference>
<dbReference type="Pfam" id="PF00571">
    <property type="entry name" value="CBS"/>
    <property type="match status" value="1"/>
</dbReference>
<feature type="domain" description="CBS" evidence="3">
    <location>
        <begin position="127"/>
        <end position="187"/>
    </location>
</feature>
<protein>
    <recommendedName>
        <fullName evidence="3">CBS domain-containing protein</fullName>
    </recommendedName>
</protein>
<gene>
    <name evidence="4" type="ORF">CCASEI_06860</name>
</gene>
<dbReference type="EMBL" id="CP004350">
    <property type="protein sequence ID" value="AHI19943.1"/>
    <property type="molecule type" value="Genomic_DNA"/>
</dbReference>
<evidence type="ECO:0000256" key="2">
    <source>
        <dbReference type="SAM" id="MobiDB-lite"/>
    </source>
</evidence>
<proteinExistence type="predicted"/>
<evidence type="ECO:0000313" key="4">
    <source>
        <dbReference type="EMBL" id="AHI19943.1"/>
    </source>
</evidence>
<dbReference type="InterPro" id="IPR046342">
    <property type="entry name" value="CBS_dom_sf"/>
</dbReference>
<feature type="region of interest" description="Disordered" evidence="2">
    <location>
        <begin position="1"/>
        <end position="22"/>
    </location>
</feature>
<keyword evidence="1" id="KW-0129">CBS domain</keyword>
<evidence type="ECO:0000256" key="1">
    <source>
        <dbReference type="PROSITE-ProRule" id="PRU00703"/>
    </source>
</evidence>
<dbReference type="InterPro" id="IPR000644">
    <property type="entry name" value="CBS_dom"/>
</dbReference>
<dbReference type="GeneID" id="82877520"/>
<sequence>MTSTQNGDTQPNASDADLEDAKTEQKFQSRAIPFLSAFNDIETHLRIVLEAKRSDSFWWMVDRAVDKHLLSRRQGEVLKDYGNLRNAISHGRYNNGEPIAEPHPVVVKDIEMLRGLLIDPRSALSILQPTNVVSLSPDSPVTDALKVIREDGFAQIPIYEDNKFVQLLTTNTISRWVATDLADNNALDARTIADVLAMVKKIDQAVFLARDITAQEAVDALISPDKVGRLPHAAIVTENGERNQKPLRIITTSDLAILIDSLSLE</sequence>
<reference evidence="5" key="1">
    <citation type="submission" date="2013-02" db="EMBL/GenBank/DDBJ databases">
        <title>The complete genome sequence of Corynebacterium casei LMG S-19264 (=DSM 44701).</title>
        <authorList>
            <person name="Ruckert C."/>
            <person name="Albersmeier A."/>
            <person name="Kalinowski J."/>
        </authorList>
    </citation>
    <scope>NUCLEOTIDE SEQUENCE [LARGE SCALE GENOMIC DNA]</scope>
    <source>
        <strain evidence="5">LMG S-19264</strain>
    </source>
</reference>
<dbReference type="Gene3D" id="3.10.580.10">
    <property type="entry name" value="CBS-domain"/>
    <property type="match status" value="1"/>
</dbReference>
<dbReference type="RefSeq" id="WP_006823616.1">
    <property type="nucleotide sequence ID" value="NZ_CP004350.1"/>
</dbReference>
<evidence type="ECO:0000259" key="3">
    <source>
        <dbReference type="PROSITE" id="PS51371"/>
    </source>
</evidence>
<feature type="compositionally biased region" description="Polar residues" evidence="2">
    <location>
        <begin position="1"/>
        <end position="13"/>
    </location>
</feature>
<name>A0ABM5PPU9_9CORY</name>
<organism evidence="4 5">
    <name type="scientific">Corynebacterium casei LMG S-19264</name>
    <dbReference type="NCBI Taxonomy" id="1285583"/>
    <lineage>
        <taxon>Bacteria</taxon>
        <taxon>Bacillati</taxon>
        <taxon>Actinomycetota</taxon>
        <taxon>Actinomycetes</taxon>
        <taxon>Mycobacteriales</taxon>
        <taxon>Corynebacteriaceae</taxon>
        <taxon>Corynebacterium</taxon>
    </lineage>
</organism>
<dbReference type="Proteomes" id="UP000019226">
    <property type="component" value="Chromosome"/>
</dbReference>